<evidence type="ECO:0000313" key="7">
    <source>
        <dbReference type="Proteomes" id="UP000694406"/>
    </source>
</evidence>
<sequence>VFKVNFLIPSNESRYIFTLYFVASLSSFHIDNNILLITNASKFHLPVRAYTGFLDYFILPPKPDEQIIDFGILSATETSTIMFAVLNSNPIQLFLKSWNVIGDGLTIELLAAEKGNRTTIIASLPDLEKASILDQSSVTLMPGSYTVFRVRLLPKELEGIHDGAIQITTDYEILTIPVKAVIAVGSLTCSPKHILLPPSFPGKAVHQSLSLMNSFSQKVKIQQIRSLSEDVRFYYKRIRSNKEDLEPGKKSKIANIYFDPGLQCGNHCYVGLPFLSKSESKVQHSVSMQEDAWDSDWELHDNLFREWIGIRDYSNNQLSAVFEVDTDLQKAVTSKITAELAWPSLLGLQHQLDFSLTNTNSSSEEEVVLENPADVPVFAQLLPIALYSNPSVFIDKLFDRFNLSKMGDINLKTLEFQVSRNCGQTLQSSTGFIEGLSRQSVLNVILKPGERKSIKIKFTPILNKTVSSLIIIRNNLTVIDVIMVKGQGTTESMKIAGKAPGVASSLRFKITEALLKDCTEKTKLKEPNFTLKRTFKVENTGQLQLNIKSMEISGYLCEGYGFKIVNCQEFALSANASKDIVILFTPDFTTSRVIRELKLTTTGGSEFIFVLNASLPYHMLATCAEALPRPNWELALYIVVSGIMSVLFLLVIGTAYLEAQGIWEPFRRRLSFEASNPPFDMGRPFDLRRILGISSDGNLNPLGSESNHSSSRGICGPGNSSSRSSAGSHKQCNSSVNLHSSRNSVEVDNMRFKNSSNIANRTSVQAGFAQSMNRAGSVCLDSNAATQSHAAGRKSRSTKQNLQSNQQHASQQEQQSENSSSQMQHPTPSHSECANNTRHSSEDSDIATLMETMDKDFDHPESPSPEVFTEQPPSPVAKNKGKGKPFQRKSKLPKKREDKEHRGKGRQQEDELRDALADDDSSSTTTETSNPDTEAVLKEEPEKQKGKQLIPEKQENEIHVKQKSKKLSMSKKDTPTDLKPRSFYLSNYSLFFYFSVGTSMKMMDSRPSSLAKFFSSASGQELGNTSSSEGEKDSPPPEWDSVPIHKDGSSSDNLYKLSLQTISADAFLKQRQTSPTSASPSPPPVSLAYATRNSYSSIVNNCKDSKSKLLSGAKHKVTKAASLPGRNGNPTFAAVAAGYDKSPGGSGLAKSSPIKAEPSGCMSISHTAVDSDGSDSSGLWSPLSNPSSPDFTPLNSFSAFGNSFNLTGEVFSKLGVSQSVYGQDAQRNWSEITNVPSSIWDSSATDFAPSWPTSSGSPTHTTSTILGNPNGLWSTTTTPFSSSIWSSNLNNSLPFNTPAHHLPGIDLGSENTPSSPVTASTVNSSEELGQPYNPWLIWSPAIGRRSSDPWPNVHYPSEN</sequence>
<feature type="compositionally biased region" description="Polar residues" evidence="1">
    <location>
        <begin position="1016"/>
        <end position="1028"/>
    </location>
</feature>
<feature type="compositionally biased region" description="Low complexity" evidence="1">
    <location>
        <begin position="800"/>
        <end position="824"/>
    </location>
</feature>
<feature type="compositionally biased region" description="Basic and acidic residues" evidence="1">
    <location>
        <begin position="895"/>
        <end position="916"/>
    </location>
</feature>
<dbReference type="Pfam" id="PF24501">
    <property type="entry name" value="Ig_TMEM131L_5"/>
    <property type="match status" value="1"/>
</dbReference>
<dbReference type="PANTHER" id="PTHR22050">
    <property type="entry name" value="RW1 PROTEIN HOMOLOG"/>
    <property type="match status" value="1"/>
</dbReference>
<gene>
    <name evidence="6" type="primary">TMEM131</name>
</gene>
<feature type="region of interest" description="Disordered" evidence="1">
    <location>
        <begin position="1159"/>
        <end position="1185"/>
    </location>
</feature>
<feature type="compositionally biased region" description="Polar residues" evidence="1">
    <location>
        <begin position="701"/>
        <end position="712"/>
    </location>
</feature>
<feature type="compositionally biased region" description="Basic residues" evidence="1">
    <location>
        <begin position="879"/>
        <end position="894"/>
    </location>
</feature>
<dbReference type="Proteomes" id="UP000694406">
    <property type="component" value="Unplaced"/>
</dbReference>
<feature type="transmembrane region" description="Helical" evidence="2">
    <location>
        <begin position="634"/>
        <end position="659"/>
    </location>
</feature>
<keyword evidence="7" id="KW-1185">Reference proteome</keyword>
<feature type="region of interest" description="Disordered" evidence="1">
    <location>
        <begin position="1016"/>
        <end position="1047"/>
    </location>
</feature>
<evidence type="ECO:0000256" key="2">
    <source>
        <dbReference type="SAM" id="Phobius"/>
    </source>
</evidence>
<name>A0A8C5SWR2_LATLA</name>
<protein>
    <submittedName>
        <fullName evidence="6">Transmembrane protein 131</fullName>
    </submittedName>
</protein>
<dbReference type="Ensembl" id="ENSLLTT00000023860.1">
    <property type="protein sequence ID" value="ENSLLTP00000023009.1"/>
    <property type="gene ID" value="ENSLLTG00000017029.1"/>
</dbReference>
<evidence type="ECO:0000259" key="5">
    <source>
        <dbReference type="Pfam" id="PF24501"/>
    </source>
</evidence>
<evidence type="ECO:0000313" key="6">
    <source>
        <dbReference type="Ensembl" id="ENSLLTP00000023009.1"/>
    </source>
</evidence>
<evidence type="ECO:0000259" key="3">
    <source>
        <dbReference type="Pfam" id="PF24498"/>
    </source>
</evidence>
<proteinExistence type="predicted"/>
<feature type="compositionally biased region" description="Polar residues" evidence="1">
    <location>
        <begin position="825"/>
        <end position="838"/>
    </location>
</feature>
<feature type="compositionally biased region" description="Polar residues" evidence="1">
    <location>
        <begin position="730"/>
        <end position="741"/>
    </location>
</feature>
<feature type="region of interest" description="Disordered" evidence="1">
    <location>
        <begin position="855"/>
        <end position="981"/>
    </location>
</feature>
<accession>A0A8C5SWR2</accession>
<feature type="compositionally biased region" description="Basic and acidic residues" evidence="1">
    <location>
        <begin position="970"/>
        <end position="980"/>
    </location>
</feature>
<dbReference type="Pfam" id="PF24498">
    <property type="entry name" value="Ig_TMEM131L_3"/>
    <property type="match status" value="1"/>
</dbReference>
<evidence type="ECO:0000259" key="4">
    <source>
        <dbReference type="Pfam" id="PF24499"/>
    </source>
</evidence>
<dbReference type="InterPro" id="IPR039877">
    <property type="entry name" value="TMEM131-like"/>
</dbReference>
<feature type="compositionally biased region" description="Low complexity" evidence="1">
    <location>
        <begin position="1250"/>
        <end position="1264"/>
    </location>
</feature>
<dbReference type="GO" id="GO:0016020">
    <property type="term" value="C:membrane"/>
    <property type="evidence" value="ECO:0007669"/>
    <property type="project" value="TreeGrafter"/>
</dbReference>
<dbReference type="Pfam" id="PF24499">
    <property type="entry name" value="Ig_TMEM131L_4"/>
    <property type="match status" value="1"/>
</dbReference>
<feature type="compositionally biased region" description="Basic and acidic residues" evidence="1">
    <location>
        <begin position="935"/>
        <end position="960"/>
    </location>
</feature>
<feature type="region of interest" description="Disordered" evidence="1">
    <location>
        <begin position="1250"/>
        <end position="1270"/>
    </location>
</feature>
<feature type="region of interest" description="Disordered" evidence="1">
    <location>
        <begin position="784"/>
        <end position="843"/>
    </location>
</feature>
<feature type="compositionally biased region" description="Polar residues" evidence="1">
    <location>
        <begin position="1309"/>
        <end position="1327"/>
    </location>
</feature>
<feature type="domain" description="TMEM131L fifth Ig-like" evidence="5">
    <location>
        <begin position="539"/>
        <end position="603"/>
    </location>
</feature>
<feature type="domain" description="TMEM131L fourth Ig-like" evidence="4">
    <location>
        <begin position="352"/>
        <end position="488"/>
    </location>
</feature>
<dbReference type="InterPro" id="IPR055437">
    <property type="entry name" value="TMEM131L_Ig_5"/>
</dbReference>
<feature type="compositionally biased region" description="Low complexity" evidence="1">
    <location>
        <begin position="1170"/>
        <end position="1184"/>
    </location>
</feature>
<organism evidence="6 7">
    <name type="scientific">Laticauda laticaudata</name>
    <name type="common">Blue-ringed sea krait</name>
    <name type="synonym">Blue-lipped sea krait</name>
    <dbReference type="NCBI Taxonomy" id="8630"/>
    <lineage>
        <taxon>Eukaryota</taxon>
        <taxon>Metazoa</taxon>
        <taxon>Chordata</taxon>
        <taxon>Craniata</taxon>
        <taxon>Vertebrata</taxon>
        <taxon>Euteleostomi</taxon>
        <taxon>Lepidosauria</taxon>
        <taxon>Squamata</taxon>
        <taxon>Bifurcata</taxon>
        <taxon>Unidentata</taxon>
        <taxon>Episquamata</taxon>
        <taxon>Toxicofera</taxon>
        <taxon>Serpentes</taxon>
        <taxon>Colubroidea</taxon>
        <taxon>Elapidae</taxon>
        <taxon>Laticaudinae</taxon>
        <taxon>Laticauda</taxon>
    </lineage>
</organism>
<feature type="region of interest" description="Disordered" evidence="1">
    <location>
        <begin position="701"/>
        <end position="741"/>
    </location>
</feature>
<dbReference type="InterPro" id="IPR055436">
    <property type="entry name" value="Ig_TMEM131L_4"/>
</dbReference>
<feature type="domain" description="TMEM131L third Ig-like" evidence="3">
    <location>
        <begin position="2"/>
        <end position="51"/>
    </location>
</feature>
<reference evidence="6" key="2">
    <citation type="submission" date="2025-09" db="UniProtKB">
        <authorList>
            <consortium name="Ensembl"/>
        </authorList>
    </citation>
    <scope>IDENTIFICATION</scope>
</reference>
<dbReference type="InterPro" id="IPR055435">
    <property type="entry name" value="Ig_TMEM131L_3"/>
</dbReference>
<keyword evidence="2" id="KW-0812">Transmembrane</keyword>
<dbReference type="PANTHER" id="PTHR22050:SF1">
    <property type="entry name" value="TRANSMEMBRANE PROTEIN 131"/>
    <property type="match status" value="1"/>
</dbReference>
<feature type="region of interest" description="Disordered" evidence="1">
    <location>
        <begin position="1303"/>
        <end position="1330"/>
    </location>
</feature>
<dbReference type="GeneTree" id="ENSGT00530000063614"/>
<evidence type="ECO:0000256" key="1">
    <source>
        <dbReference type="SAM" id="MobiDB-lite"/>
    </source>
</evidence>
<keyword evidence="2" id="KW-1133">Transmembrane helix</keyword>
<feature type="compositionally biased region" description="Low complexity" evidence="1">
    <location>
        <begin position="922"/>
        <end position="934"/>
    </location>
</feature>
<reference evidence="6" key="1">
    <citation type="submission" date="2025-08" db="UniProtKB">
        <authorList>
            <consortium name="Ensembl"/>
        </authorList>
    </citation>
    <scope>IDENTIFICATION</scope>
</reference>
<keyword evidence="2" id="KW-0472">Membrane</keyword>